<dbReference type="KEGG" id="xla:108712477"/>
<sequence length="176" mass="19949">MENFRRVQTVDEDDGQPLPFKNLHPDVVKMRVKEGSKIRNLIGYAATHMLSEGTGQIVFSAYGRGVTKAVTCVEILKRKIDGLHQVTKLQYKTLQEVWEQKGPNVQHPAPCLTVQKKYPSINILLSKEPLDPQEEGYQPPQSMVPTETAKRFSESDIEHCTSKKRKNKSKTEESEG</sequence>
<dbReference type="AGR" id="Xenbase:XB-GENE-17341602"/>
<dbReference type="Proteomes" id="UP000186698">
    <property type="component" value="Chromosome 3S"/>
</dbReference>
<dbReference type="GO" id="GO:0000172">
    <property type="term" value="C:ribonuclease MRP complex"/>
    <property type="evidence" value="ECO:0000318"/>
    <property type="project" value="GO_Central"/>
</dbReference>
<dbReference type="OMA" id="WENKDPQ"/>
<dbReference type="CTD" id="108712477"/>
<dbReference type="STRING" id="8355.A0A1L8GTE4"/>
<dbReference type="SUPFAM" id="SSF82704">
    <property type="entry name" value="AlbA-like"/>
    <property type="match status" value="1"/>
</dbReference>
<evidence type="ECO:0000256" key="3">
    <source>
        <dbReference type="ARBA" id="ARBA00023242"/>
    </source>
</evidence>
<dbReference type="PaxDb" id="8355-A0A1L8GTE4"/>
<protein>
    <submittedName>
        <fullName evidence="7">Ribonuclease P protein subunit p25</fullName>
    </submittedName>
</protein>
<dbReference type="InterPro" id="IPR051958">
    <property type="entry name" value="Alba-like_NAB"/>
</dbReference>
<dbReference type="GO" id="GO:0005634">
    <property type="term" value="C:nucleus"/>
    <property type="evidence" value="ECO:0007669"/>
    <property type="project" value="UniProtKB-SubCell"/>
</dbReference>
<proteinExistence type="inferred from homology"/>
<dbReference type="GeneID" id="108712477"/>
<dbReference type="RefSeq" id="XP_018110169.1">
    <property type="nucleotide sequence ID" value="XM_018254680.2"/>
</dbReference>
<dbReference type="PANTHER" id="PTHR13516:SF5">
    <property type="entry name" value="RIBONUCLEASE P PROTEIN SUBUNIT P25"/>
    <property type="match status" value="1"/>
</dbReference>
<feature type="domain" description="DNA/RNA-binding protein Alba-like" evidence="5">
    <location>
        <begin position="30"/>
        <end position="92"/>
    </location>
</feature>
<accession>A0A1L8GTE4</accession>
<organism evidence="6 7">
    <name type="scientific">Xenopus laevis</name>
    <name type="common">African clawed frog</name>
    <dbReference type="NCBI Taxonomy" id="8355"/>
    <lineage>
        <taxon>Eukaryota</taxon>
        <taxon>Metazoa</taxon>
        <taxon>Chordata</taxon>
        <taxon>Craniata</taxon>
        <taxon>Vertebrata</taxon>
        <taxon>Euteleostomi</taxon>
        <taxon>Amphibia</taxon>
        <taxon>Batrachia</taxon>
        <taxon>Anura</taxon>
        <taxon>Pipoidea</taxon>
        <taxon>Pipidae</taxon>
        <taxon>Xenopodinae</taxon>
        <taxon>Xenopus</taxon>
        <taxon>Xenopus</taxon>
    </lineage>
</organism>
<reference evidence="7" key="2">
    <citation type="submission" date="2025-08" db="UniProtKB">
        <authorList>
            <consortium name="RefSeq"/>
        </authorList>
    </citation>
    <scope>IDENTIFICATION</scope>
    <source>
        <strain evidence="7">J_2021</strain>
        <tissue evidence="7">Erythrocytes</tissue>
    </source>
</reference>
<dbReference type="GO" id="GO:0003723">
    <property type="term" value="F:RNA binding"/>
    <property type="evidence" value="ECO:0000318"/>
    <property type="project" value="GO_Central"/>
</dbReference>
<feature type="region of interest" description="Disordered" evidence="4">
    <location>
        <begin position="129"/>
        <end position="176"/>
    </location>
</feature>
<evidence type="ECO:0000313" key="6">
    <source>
        <dbReference type="Proteomes" id="UP000186698"/>
    </source>
</evidence>
<evidence type="ECO:0000256" key="4">
    <source>
        <dbReference type="SAM" id="MobiDB-lite"/>
    </source>
</evidence>
<comment type="similarity">
    <text evidence="2">Belongs to the histone-like Alba family.</text>
</comment>
<dbReference type="Xenbase" id="XB-GENE-17341602">
    <property type="gene designation" value="rpp25.S"/>
</dbReference>
<dbReference type="InterPro" id="IPR036882">
    <property type="entry name" value="Alba-like_dom_sf"/>
</dbReference>
<dbReference type="InterPro" id="IPR002775">
    <property type="entry name" value="DNA/RNA-bd_Alba-like"/>
</dbReference>
<dbReference type="Pfam" id="PF01918">
    <property type="entry name" value="Alba"/>
    <property type="match status" value="1"/>
</dbReference>
<gene>
    <name evidence="7 8" type="primary">rpp25.S</name>
</gene>
<dbReference type="PANTHER" id="PTHR13516">
    <property type="entry name" value="RIBONUCLEASE P SUBUNIT P25"/>
    <property type="match status" value="1"/>
</dbReference>
<dbReference type="OrthoDB" id="424402at2759"/>
<feature type="compositionally biased region" description="Basic and acidic residues" evidence="4">
    <location>
        <begin position="148"/>
        <end position="161"/>
    </location>
</feature>
<evidence type="ECO:0000256" key="1">
    <source>
        <dbReference type="ARBA" id="ARBA00004123"/>
    </source>
</evidence>
<evidence type="ECO:0000256" key="2">
    <source>
        <dbReference type="ARBA" id="ARBA00008018"/>
    </source>
</evidence>
<name>A0A1L8GTE4_XENLA</name>
<dbReference type="AlphaFoldDB" id="A0A1L8GTE4"/>
<dbReference type="GO" id="GO:0001682">
    <property type="term" value="P:tRNA 5'-leader removal"/>
    <property type="evidence" value="ECO:0000318"/>
    <property type="project" value="GO_Central"/>
</dbReference>
<keyword evidence="6" id="KW-1185">Reference proteome</keyword>
<evidence type="ECO:0000313" key="8">
    <source>
        <dbReference type="Xenbase" id="XB-GENE-17341602"/>
    </source>
</evidence>
<evidence type="ECO:0000313" key="7">
    <source>
        <dbReference type="RefSeq" id="XP_018110169.1"/>
    </source>
</evidence>
<evidence type="ECO:0000259" key="5">
    <source>
        <dbReference type="Pfam" id="PF01918"/>
    </source>
</evidence>
<dbReference type="Gene3D" id="3.30.110.20">
    <property type="entry name" value="Alba-like domain"/>
    <property type="match status" value="1"/>
</dbReference>
<dbReference type="Bgee" id="108712477">
    <property type="expression patterns" value="Expressed in brain and 1 other cell type or tissue"/>
</dbReference>
<keyword evidence="3" id="KW-0539">Nucleus</keyword>
<reference evidence="6" key="1">
    <citation type="submission" date="2024-06" db="UniProtKB">
        <authorList>
            <consortium name="RefSeq"/>
        </authorList>
    </citation>
    <scope>NUCLEOTIDE SEQUENCE [LARGE SCALE GENOMIC DNA]</scope>
    <source>
        <strain evidence="6">J_2021</strain>
    </source>
</reference>
<comment type="subcellular location">
    <subcellularLocation>
        <location evidence="1">Nucleus</location>
    </subcellularLocation>
</comment>